<reference evidence="2" key="1">
    <citation type="journal article" date="2019" name="Int. J. Syst. Evol. Microbiol.">
        <title>The Global Catalogue of Microorganisms (GCM) 10K type strain sequencing project: providing services to taxonomists for standard genome sequencing and annotation.</title>
        <authorList>
            <consortium name="The Broad Institute Genomics Platform"/>
            <consortium name="The Broad Institute Genome Sequencing Center for Infectious Disease"/>
            <person name="Wu L."/>
            <person name="Ma J."/>
        </authorList>
    </citation>
    <scope>NUCLEOTIDE SEQUENCE [LARGE SCALE GENOMIC DNA]</scope>
    <source>
        <strain evidence="2">KACC 12507</strain>
    </source>
</reference>
<gene>
    <name evidence="1" type="ORF">ACFO4O_04785</name>
</gene>
<keyword evidence="2" id="KW-1185">Reference proteome</keyword>
<accession>A0ABV9LSI5</accession>
<dbReference type="Proteomes" id="UP001595897">
    <property type="component" value="Unassembled WGS sequence"/>
</dbReference>
<evidence type="ECO:0000313" key="1">
    <source>
        <dbReference type="EMBL" id="MFC4699472.1"/>
    </source>
</evidence>
<sequence>MKTYTFTLNMPYAECQDLYAEQIRFVIVRAHTGEKLQLPKENLKRFLLPNGLVGHFELKVNAQNKIISLQKLHIL</sequence>
<organism evidence="1 2">
    <name type="scientific">Glaciecola siphonariae</name>
    <dbReference type="NCBI Taxonomy" id="521012"/>
    <lineage>
        <taxon>Bacteria</taxon>
        <taxon>Pseudomonadati</taxon>
        <taxon>Pseudomonadota</taxon>
        <taxon>Gammaproteobacteria</taxon>
        <taxon>Alteromonadales</taxon>
        <taxon>Alteromonadaceae</taxon>
        <taxon>Glaciecola</taxon>
    </lineage>
</organism>
<dbReference type="Pfam" id="PF11197">
    <property type="entry name" value="DUF2835"/>
    <property type="match status" value="1"/>
</dbReference>
<dbReference type="EMBL" id="JBHSGU010000002">
    <property type="protein sequence ID" value="MFC4699472.1"/>
    <property type="molecule type" value="Genomic_DNA"/>
</dbReference>
<dbReference type="InterPro" id="IPR021363">
    <property type="entry name" value="DUF2835"/>
</dbReference>
<comment type="caution">
    <text evidence="1">The sequence shown here is derived from an EMBL/GenBank/DDBJ whole genome shotgun (WGS) entry which is preliminary data.</text>
</comment>
<protein>
    <submittedName>
        <fullName evidence="1">DUF2835 family protein</fullName>
    </submittedName>
</protein>
<name>A0ABV9LSI5_9ALTE</name>
<proteinExistence type="predicted"/>
<dbReference type="RefSeq" id="WP_382406218.1">
    <property type="nucleotide sequence ID" value="NZ_JBHSGU010000002.1"/>
</dbReference>
<evidence type="ECO:0000313" key="2">
    <source>
        <dbReference type="Proteomes" id="UP001595897"/>
    </source>
</evidence>